<reference evidence="2" key="1">
    <citation type="submission" date="2022-03" db="EMBL/GenBank/DDBJ databases">
        <authorList>
            <person name="Tunstrom K."/>
        </authorList>
    </citation>
    <scope>NUCLEOTIDE SEQUENCE</scope>
</reference>
<evidence type="ECO:0008006" key="4">
    <source>
        <dbReference type="Google" id="ProtNLM"/>
    </source>
</evidence>
<proteinExistence type="predicted"/>
<protein>
    <recommendedName>
        <fullName evidence="4">Endonuclease-reverse transcriptase</fullName>
    </recommendedName>
</protein>
<accession>A0AAU9U2Z1</accession>
<organism evidence="2 3">
    <name type="scientific">Euphydryas editha</name>
    <name type="common">Edith's checkerspot</name>
    <dbReference type="NCBI Taxonomy" id="104508"/>
    <lineage>
        <taxon>Eukaryota</taxon>
        <taxon>Metazoa</taxon>
        <taxon>Ecdysozoa</taxon>
        <taxon>Arthropoda</taxon>
        <taxon>Hexapoda</taxon>
        <taxon>Insecta</taxon>
        <taxon>Pterygota</taxon>
        <taxon>Neoptera</taxon>
        <taxon>Endopterygota</taxon>
        <taxon>Lepidoptera</taxon>
        <taxon>Glossata</taxon>
        <taxon>Ditrysia</taxon>
        <taxon>Papilionoidea</taxon>
        <taxon>Nymphalidae</taxon>
        <taxon>Nymphalinae</taxon>
        <taxon>Euphydryas</taxon>
    </lineage>
</organism>
<dbReference type="EMBL" id="CAKOGL010000013">
    <property type="protein sequence ID" value="CAH2093518.1"/>
    <property type="molecule type" value="Genomic_DNA"/>
</dbReference>
<name>A0AAU9U2Z1_EUPED</name>
<dbReference type="Proteomes" id="UP001153954">
    <property type="component" value="Unassembled WGS sequence"/>
</dbReference>
<dbReference type="AlphaFoldDB" id="A0AAU9U2Z1"/>
<gene>
    <name evidence="2" type="ORF">EEDITHA_LOCUS9176</name>
</gene>
<dbReference type="Gene3D" id="3.30.70.1820">
    <property type="entry name" value="L1 transposable element, RRM domain"/>
    <property type="match status" value="1"/>
</dbReference>
<sequence>MSVQTKQITESVIRSVLESIDKKLRSIIEENETLKTKVEMLQHKINFLEDNKRRHNLIFLGVSETEQDVFLLDYTKTTIEKETKITIQPHEINTVQRLGTKGKGTRPLLVSFTSIWKRNLILKNKKRKQNPTKSTITIKEDFSNDVLLKRKELIPQLLQEKEKGNRKEFSYLKKDKLIIIDPK</sequence>
<feature type="coiled-coil region" evidence="1">
    <location>
        <begin position="17"/>
        <end position="51"/>
    </location>
</feature>
<keyword evidence="3" id="KW-1185">Reference proteome</keyword>
<keyword evidence="1" id="KW-0175">Coiled coil</keyword>
<evidence type="ECO:0000313" key="2">
    <source>
        <dbReference type="EMBL" id="CAH2093518.1"/>
    </source>
</evidence>
<comment type="caution">
    <text evidence="2">The sequence shown here is derived from an EMBL/GenBank/DDBJ whole genome shotgun (WGS) entry which is preliminary data.</text>
</comment>
<evidence type="ECO:0000313" key="3">
    <source>
        <dbReference type="Proteomes" id="UP001153954"/>
    </source>
</evidence>
<evidence type="ECO:0000256" key="1">
    <source>
        <dbReference type="SAM" id="Coils"/>
    </source>
</evidence>